<dbReference type="Proteomes" id="UP000678513">
    <property type="component" value="Chromosome"/>
</dbReference>
<dbReference type="RefSeq" id="WP_212325353.1">
    <property type="nucleotide sequence ID" value="NZ_AP024463.1"/>
</dbReference>
<keyword evidence="2" id="KW-1185">Reference proteome</keyword>
<organism evidence="1 2">
    <name type="scientific">Arachnia rubra</name>
    <dbReference type="NCBI Taxonomy" id="1547448"/>
    <lineage>
        <taxon>Bacteria</taxon>
        <taxon>Bacillati</taxon>
        <taxon>Actinomycetota</taxon>
        <taxon>Actinomycetes</taxon>
        <taxon>Propionibacteriales</taxon>
        <taxon>Propionibacteriaceae</taxon>
        <taxon>Arachnia</taxon>
    </lineage>
</organism>
<evidence type="ECO:0000313" key="2">
    <source>
        <dbReference type="Proteomes" id="UP000678513"/>
    </source>
</evidence>
<protein>
    <submittedName>
        <fullName evidence="1">Uncharacterized protein</fullName>
    </submittedName>
</protein>
<accession>A0ABX7Y7K7</accession>
<proteinExistence type="predicted"/>
<evidence type="ECO:0000313" key="1">
    <source>
        <dbReference type="EMBL" id="QUC08802.1"/>
    </source>
</evidence>
<reference evidence="1 2" key="1">
    <citation type="submission" date="2021-03" db="EMBL/GenBank/DDBJ databases">
        <title>Human Oral Microbial Genomes.</title>
        <authorList>
            <person name="Johnston C.D."/>
            <person name="Chen T."/>
            <person name="Dewhirst F.E."/>
        </authorList>
    </citation>
    <scope>NUCLEOTIDE SEQUENCE [LARGE SCALE GENOMIC DNA]</scope>
    <source>
        <strain evidence="1 2">DSMZ 100122</strain>
    </source>
</reference>
<dbReference type="EMBL" id="CP072384">
    <property type="protein sequence ID" value="QUC08802.1"/>
    <property type="molecule type" value="Genomic_DNA"/>
</dbReference>
<name>A0ABX7Y7K7_9ACTN</name>
<sequence>MTAGLSLIPAEAIARLPLRGIGIDDLNSLARLYLMSHPSGIGADDLGARSEILAAFAGEYGFLRSDASLLSEIDGQPVGAVMTVNPSGTADSTALSSPTCSPVRRTVVLA</sequence>
<gene>
    <name evidence="1" type="ORF">J5A65_03435</name>
</gene>